<dbReference type="GO" id="GO:0016747">
    <property type="term" value="F:acyltransferase activity, transferring groups other than amino-acyl groups"/>
    <property type="evidence" value="ECO:0007669"/>
    <property type="project" value="InterPro"/>
</dbReference>
<dbReference type="PANTHER" id="PTHR43877:SF2">
    <property type="entry name" value="AMINOALKYLPHOSPHONATE N-ACETYLTRANSFERASE-RELATED"/>
    <property type="match status" value="1"/>
</dbReference>
<evidence type="ECO:0000259" key="3">
    <source>
        <dbReference type="PROSITE" id="PS51186"/>
    </source>
</evidence>
<dbReference type="Gene3D" id="3.40.630.30">
    <property type="match status" value="1"/>
</dbReference>
<keyword evidence="2" id="KW-0012">Acyltransferase</keyword>
<feature type="domain" description="N-acetyltransferase" evidence="3">
    <location>
        <begin position="3"/>
        <end position="173"/>
    </location>
</feature>
<gene>
    <name evidence="4" type="ORF">CD122_02895</name>
</gene>
<comment type="caution">
    <text evidence="4">The sequence shown here is derived from an EMBL/GenBank/DDBJ whole genome shotgun (WGS) entry which is preliminary data.</text>
</comment>
<dbReference type="InterPro" id="IPR016181">
    <property type="entry name" value="Acyl_CoA_acyltransferase"/>
</dbReference>
<dbReference type="InterPro" id="IPR050832">
    <property type="entry name" value="Bact_Acetyltransf"/>
</dbReference>
<dbReference type="RefSeq" id="WP_103357500.1">
    <property type="nucleotide sequence ID" value="NZ_CP113107.1"/>
</dbReference>
<dbReference type="OrthoDB" id="7205533at2"/>
<dbReference type="InterPro" id="IPR000182">
    <property type="entry name" value="GNAT_dom"/>
</dbReference>
<dbReference type="Proteomes" id="UP000242752">
    <property type="component" value="Unassembled WGS sequence"/>
</dbReference>
<reference evidence="4 5" key="1">
    <citation type="submission" date="2017-08" db="EMBL/GenBank/DDBJ databases">
        <title>Draft genome sequences of 64 type strains of genus Staph aureus.</title>
        <authorList>
            <person name="Cole K."/>
            <person name="Golubchik T."/>
            <person name="Russell J."/>
            <person name="Foster D."/>
            <person name="Llewelyn M."/>
            <person name="Wilson D."/>
            <person name="Crook D."/>
            <person name="Paul J."/>
        </authorList>
    </citation>
    <scope>NUCLEOTIDE SEQUENCE [LARGE SCALE GENOMIC DNA]</scope>
    <source>
        <strain evidence="4 5">DSM 21968</strain>
    </source>
</reference>
<dbReference type="AlphaFoldDB" id="A0A2K3YUV7"/>
<dbReference type="PROSITE" id="PS51186">
    <property type="entry name" value="GNAT"/>
    <property type="match status" value="1"/>
</dbReference>
<dbReference type="SUPFAM" id="SSF55729">
    <property type="entry name" value="Acyl-CoA N-acyltransferases (Nat)"/>
    <property type="match status" value="1"/>
</dbReference>
<evidence type="ECO:0000313" key="5">
    <source>
        <dbReference type="Proteomes" id="UP000242752"/>
    </source>
</evidence>
<organism evidence="4 5">
    <name type="scientific">Staphylococcus rostri</name>
    <dbReference type="NCBI Taxonomy" id="522262"/>
    <lineage>
        <taxon>Bacteria</taxon>
        <taxon>Bacillati</taxon>
        <taxon>Bacillota</taxon>
        <taxon>Bacilli</taxon>
        <taxon>Bacillales</taxon>
        <taxon>Staphylococcaceae</taxon>
        <taxon>Staphylococcus</taxon>
    </lineage>
</organism>
<proteinExistence type="predicted"/>
<keyword evidence="5" id="KW-1185">Reference proteome</keyword>
<sequence>MDYRFERVTPDQVHLLRRVSIETFEDAYRESDEEDQHFQHYFETAFSEATLTEEVEHPESQFYLLVVEGRVAGYFKLNVGAAQTFDKGDDYAEIQRLYLYETYHGQHLGQIMFDEALTIARTLEKTNIWLGVWSENRQALHFYRKQGMTKTGTLDFVMGGVVDVDDLMEMPIAAHRSQQS</sequence>
<dbReference type="CDD" id="cd04301">
    <property type="entry name" value="NAT_SF"/>
    <property type="match status" value="1"/>
</dbReference>
<protein>
    <submittedName>
        <fullName evidence="4">N-acetyltransferase</fullName>
    </submittedName>
</protein>
<dbReference type="PANTHER" id="PTHR43877">
    <property type="entry name" value="AMINOALKYLPHOSPHONATE N-ACETYLTRANSFERASE-RELATED-RELATED"/>
    <property type="match status" value="1"/>
</dbReference>
<dbReference type="Pfam" id="PF00583">
    <property type="entry name" value="Acetyltransf_1"/>
    <property type="match status" value="1"/>
</dbReference>
<evidence type="ECO:0000256" key="1">
    <source>
        <dbReference type="ARBA" id="ARBA00022679"/>
    </source>
</evidence>
<evidence type="ECO:0000256" key="2">
    <source>
        <dbReference type="ARBA" id="ARBA00023315"/>
    </source>
</evidence>
<name>A0A2K3YUV7_9STAP</name>
<keyword evidence="1 4" id="KW-0808">Transferase</keyword>
<evidence type="ECO:0000313" key="4">
    <source>
        <dbReference type="EMBL" id="PNZ29094.1"/>
    </source>
</evidence>
<dbReference type="EMBL" id="PPRF01000017">
    <property type="protein sequence ID" value="PNZ29094.1"/>
    <property type="molecule type" value="Genomic_DNA"/>
</dbReference>
<accession>A0A2K3YUV7</accession>